<name>V7I694_9CLOT</name>
<keyword evidence="1" id="KW-0472">Membrane</keyword>
<comment type="caution">
    <text evidence="3">The sequence shown here is derived from an EMBL/GenBank/DDBJ whole genome shotgun (WGS) entry which is preliminary data.</text>
</comment>
<sequence>MKAGDKMKGFRNLLKNERGQSAVEFALILPILIIILLGIVEFGWFLNAKITITSAAREGARVYAIHGDKTDVQTRVTNAVANTLSPTTVQQVSGSPALSTLKDVSGIKMAEVTVTGNVRGITGFFSRPFMGFFNAVINSDNTLTMSSKASMRVEFYSP</sequence>
<dbReference type="InterPro" id="IPR012495">
    <property type="entry name" value="TadE-like_dom"/>
</dbReference>
<keyword evidence="1" id="KW-0812">Transmembrane</keyword>
<gene>
    <name evidence="3" type="ORF">T472_0206650</name>
</gene>
<organism evidence="3 4">
    <name type="scientific">Youngiibacter fragilis 232.1</name>
    <dbReference type="NCBI Taxonomy" id="994573"/>
    <lineage>
        <taxon>Bacteria</taxon>
        <taxon>Bacillati</taxon>
        <taxon>Bacillota</taxon>
        <taxon>Clostridia</taxon>
        <taxon>Eubacteriales</taxon>
        <taxon>Clostridiaceae</taxon>
        <taxon>Youngiibacter</taxon>
    </lineage>
</organism>
<dbReference type="Proteomes" id="UP000017747">
    <property type="component" value="Unassembled WGS sequence"/>
</dbReference>
<reference evidence="3 4" key="1">
    <citation type="journal article" date="2014" name="Genome Announc.">
        <title>Genome Sequence of Youngiibacter fragilis, the Type Strain of the Genus Youngiibacter.</title>
        <authorList>
            <person name="Wawrik C.B."/>
            <person name="Callaghan A.V."/>
            <person name="Stamps B.W."/>
            <person name="Wawrik B."/>
        </authorList>
    </citation>
    <scope>NUCLEOTIDE SEQUENCE [LARGE SCALE GENOMIC DNA]</scope>
    <source>
        <strain evidence="3 4">232.1</strain>
    </source>
</reference>
<dbReference type="Pfam" id="PF07811">
    <property type="entry name" value="TadE"/>
    <property type="match status" value="1"/>
</dbReference>
<proteinExistence type="predicted"/>
<evidence type="ECO:0000259" key="2">
    <source>
        <dbReference type="Pfam" id="PF07811"/>
    </source>
</evidence>
<accession>V7I694</accession>
<feature type="transmembrane region" description="Helical" evidence="1">
    <location>
        <begin position="21"/>
        <end position="46"/>
    </location>
</feature>
<evidence type="ECO:0000313" key="4">
    <source>
        <dbReference type="Proteomes" id="UP000017747"/>
    </source>
</evidence>
<dbReference type="eggNOG" id="COG4961">
    <property type="taxonomic scope" value="Bacteria"/>
</dbReference>
<dbReference type="RefSeq" id="WP_023386358.1">
    <property type="nucleotide sequence ID" value="NZ_AXUN02000116.1"/>
</dbReference>
<evidence type="ECO:0000256" key="1">
    <source>
        <dbReference type="SAM" id="Phobius"/>
    </source>
</evidence>
<feature type="domain" description="TadE-like" evidence="2">
    <location>
        <begin position="19"/>
        <end position="61"/>
    </location>
</feature>
<dbReference type="STRING" id="994573.T472_0206650"/>
<keyword evidence="1" id="KW-1133">Transmembrane helix</keyword>
<dbReference type="EMBL" id="AXUN02000116">
    <property type="protein sequence ID" value="ETA81403.1"/>
    <property type="molecule type" value="Genomic_DNA"/>
</dbReference>
<evidence type="ECO:0000313" key="3">
    <source>
        <dbReference type="EMBL" id="ETA81403.1"/>
    </source>
</evidence>
<protein>
    <submittedName>
        <fullName evidence="3">Pilus assembly protein TadE</fullName>
    </submittedName>
</protein>
<keyword evidence="4" id="KW-1185">Reference proteome</keyword>
<dbReference type="AlphaFoldDB" id="V7I694"/>